<evidence type="ECO:0000259" key="1">
    <source>
        <dbReference type="Pfam" id="PF13588"/>
    </source>
</evidence>
<dbReference type="EMBL" id="JACJJL010000045">
    <property type="protein sequence ID" value="MBM6663091.1"/>
    <property type="molecule type" value="Genomic_DNA"/>
</dbReference>
<dbReference type="Proteomes" id="UP000764045">
    <property type="component" value="Unassembled WGS sequence"/>
</dbReference>
<dbReference type="Pfam" id="PF13588">
    <property type="entry name" value="HSDR_N_2"/>
    <property type="match status" value="1"/>
</dbReference>
<organism evidence="2 3">
    <name type="scientific">Marseilla massiliensis</name>
    <dbReference type="NCBI Taxonomy" id="1841864"/>
    <lineage>
        <taxon>Bacteria</taxon>
        <taxon>Pseudomonadati</taxon>
        <taxon>Bacteroidota</taxon>
        <taxon>Bacteroidia</taxon>
        <taxon>Bacteroidales</taxon>
        <taxon>Prevotellaceae</taxon>
        <taxon>Marseilla</taxon>
    </lineage>
</organism>
<dbReference type="InterPro" id="IPR029464">
    <property type="entry name" value="HSDR_N"/>
</dbReference>
<dbReference type="AlphaFoldDB" id="A0A938WN58"/>
<name>A0A938WN58_9BACT</name>
<accession>A0A938WN58</accession>
<evidence type="ECO:0000313" key="3">
    <source>
        <dbReference type="Proteomes" id="UP000764045"/>
    </source>
</evidence>
<feature type="domain" description="Type I restriction enzyme R protein N-terminal" evidence="1">
    <location>
        <begin position="35"/>
        <end position="144"/>
    </location>
</feature>
<gene>
    <name evidence="2" type="ORF">H6B30_15300</name>
</gene>
<evidence type="ECO:0000313" key="2">
    <source>
        <dbReference type="EMBL" id="MBM6663091.1"/>
    </source>
</evidence>
<sequence length="149" mass="17491">MYKLNLPPFKIILKPTAGKQQVYDVLRRKYVALTPEEWVRQHFVHFLCEHKGYPLAYMANEVELSVGAKKLRCDSVLYDTALHPRMIMEYKAPTVSITQDVFNQIAAYNMLLKVDYLVMSNGLQHYCCKMDYEGKKYLFLNDIPDFKNL</sequence>
<comment type="caution">
    <text evidence="2">The sequence shown here is derived from an EMBL/GenBank/DDBJ whole genome shotgun (WGS) entry which is preliminary data.</text>
</comment>
<dbReference type="RefSeq" id="WP_205112132.1">
    <property type="nucleotide sequence ID" value="NZ_JACJJL010000045.1"/>
</dbReference>
<protein>
    <submittedName>
        <fullName evidence="2">Type I restriction enzyme HsdR N-terminal domain-containing protein</fullName>
    </submittedName>
</protein>
<proteinExistence type="predicted"/>
<keyword evidence="3" id="KW-1185">Reference proteome</keyword>
<reference evidence="2 3" key="1">
    <citation type="journal article" date="2021" name="Sci. Rep.">
        <title>The distribution of antibiotic resistance genes in chicken gut microbiota commensals.</title>
        <authorList>
            <person name="Juricova H."/>
            <person name="Matiasovicova J."/>
            <person name="Kubasova T."/>
            <person name="Cejkova D."/>
            <person name="Rychlik I."/>
        </authorList>
    </citation>
    <scope>NUCLEOTIDE SEQUENCE [LARGE SCALE GENOMIC DNA]</scope>
    <source>
        <strain evidence="2 3">An819</strain>
    </source>
</reference>